<proteinExistence type="predicted"/>
<gene>
    <name evidence="1" type="ORF">PtrM4_034970</name>
</gene>
<dbReference type="KEGG" id="ptrr:90954537"/>
<evidence type="ECO:0000313" key="2">
    <source>
        <dbReference type="Proteomes" id="UP000245464"/>
    </source>
</evidence>
<dbReference type="GO" id="GO:0005576">
    <property type="term" value="C:extracellular region"/>
    <property type="evidence" value="ECO:0007669"/>
    <property type="project" value="TreeGrafter"/>
</dbReference>
<comment type="caution">
    <text evidence="1">The sequence shown here is derived from an EMBL/GenBank/DDBJ whole genome shotgun (WGS) entry which is preliminary data.</text>
</comment>
<accession>A0A2W1E2V3</accession>
<dbReference type="RefSeq" id="XP_065966299.1">
    <property type="nucleotide sequence ID" value="XM_066104097.1"/>
</dbReference>
<organism evidence="1 2">
    <name type="scientific">Pyrenophora tritici-repentis</name>
    <dbReference type="NCBI Taxonomy" id="45151"/>
    <lineage>
        <taxon>Eukaryota</taxon>
        <taxon>Fungi</taxon>
        <taxon>Dikarya</taxon>
        <taxon>Ascomycota</taxon>
        <taxon>Pezizomycotina</taxon>
        <taxon>Dothideomycetes</taxon>
        <taxon>Pleosporomycetidae</taxon>
        <taxon>Pleosporales</taxon>
        <taxon>Pleosporineae</taxon>
        <taxon>Pleosporaceae</taxon>
        <taxon>Pyrenophora</taxon>
    </lineage>
</organism>
<sequence length="116" mass="12728">MFLRTALLSLSALAAAKEMPKDDFKAAELYDSGIRHANNVALKKESWARQEAAGMYKSAQYAEIKDKVECVNGTAITGNDVFRCQNVSSRDIIPELQQLTLLSDRSPALPVARRAG</sequence>
<dbReference type="GeneID" id="90954537"/>
<dbReference type="PANTHER" id="PTHR38787">
    <property type="entry name" value="REGULATORY P DOMAIN-CONTAINING PROTEIN"/>
    <property type="match status" value="1"/>
</dbReference>
<reference evidence="1 2" key="1">
    <citation type="journal article" date="2018" name="BMC Genomics">
        <title>Comparative genomics of the wheat fungal pathogen Pyrenophora tritici-repentis reveals chromosomal variations and genome plasticity.</title>
        <authorList>
            <person name="Moolhuijzen P."/>
            <person name="See P.T."/>
            <person name="Hane J.K."/>
            <person name="Shi G."/>
            <person name="Liu Z."/>
            <person name="Oliver R.P."/>
            <person name="Moffat C.S."/>
        </authorList>
    </citation>
    <scope>NUCLEOTIDE SEQUENCE [LARGE SCALE GENOMIC DNA]</scope>
    <source>
        <strain evidence="1">M4</strain>
    </source>
</reference>
<name>A0A2W1E2V3_9PLEO</name>
<protein>
    <submittedName>
        <fullName evidence="1">Uncharacterized protein</fullName>
    </submittedName>
</protein>
<dbReference type="PANTHER" id="PTHR38787:SF3">
    <property type="entry name" value="REGULATORY P DOMAIN-CONTAINING PROTEIN"/>
    <property type="match status" value="1"/>
</dbReference>
<dbReference type="Proteomes" id="UP000245464">
    <property type="component" value="Chromosome 1"/>
</dbReference>
<dbReference type="AlphaFoldDB" id="A0A2W1E2V3"/>
<evidence type="ECO:0000313" key="1">
    <source>
        <dbReference type="EMBL" id="KAF7579257.1"/>
    </source>
</evidence>
<dbReference type="EMBL" id="NQIK02000001">
    <property type="protein sequence ID" value="KAF7579257.1"/>
    <property type="molecule type" value="Genomic_DNA"/>
</dbReference>